<keyword evidence="1" id="KW-0175">Coiled coil</keyword>
<organism evidence="3 4">
    <name type="scientific">Fusarium oxysporum f. sp. cubense</name>
    <dbReference type="NCBI Taxonomy" id="61366"/>
    <lineage>
        <taxon>Eukaryota</taxon>
        <taxon>Fungi</taxon>
        <taxon>Dikarya</taxon>
        <taxon>Ascomycota</taxon>
        <taxon>Pezizomycotina</taxon>
        <taxon>Sordariomycetes</taxon>
        <taxon>Hypocreomycetidae</taxon>
        <taxon>Hypocreales</taxon>
        <taxon>Nectriaceae</taxon>
        <taxon>Fusarium</taxon>
        <taxon>Fusarium oxysporum species complex</taxon>
    </lineage>
</organism>
<accession>A0A5C6SI06</accession>
<gene>
    <name evidence="3" type="ORF">FocTR4_00017038</name>
</gene>
<evidence type="ECO:0000313" key="3">
    <source>
        <dbReference type="EMBL" id="TXB97913.1"/>
    </source>
</evidence>
<feature type="compositionally biased region" description="Basic and acidic residues" evidence="2">
    <location>
        <begin position="312"/>
        <end position="322"/>
    </location>
</feature>
<name>A0A5C6SI06_FUSOC</name>
<feature type="coiled-coil region" evidence="1">
    <location>
        <begin position="357"/>
        <end position="465"/>
    </location>
</feature>
<proteinExistence type="predicted"/>
<feature type="region of interest" description="Disordered" evidence="2">
    <location>
        <begin position="1"/>
        <end position="21"/>
    </location>
</feature>
<reference evidence="3 4" key="1">
    <citation type="submission" date="2019-07" db="EMBL/GenBank/DDBJ databases">
        <title>The First High-Quality Draft Genome Sequence of the Causal Agent of the Current Panama Disease Epidemic.</title>
        <authorList>
            <person name="Warmington R.J."/>
            <person name="Kay W."/>
            <person name="Jeffries A."/>
            <person name="Bebber D."/>
            <person name="Moore K."/>
            <person name="Studholme D.J."/>
        </authorList>
    </citation>
    <scope>NUCLEOTIDE SEQUENCE [LARGE SCALE GENOMIC DNA]</scope>
    <source>
        <strain evidence="3 4">TR4</strain>
    </source>
</reference>
<dbReference type="Proteomes" id="UP000321331">
    <property type="component" value="Unassembled WGS sequence"/>
</dbReference>
<feature type="compositionally biased region" description="Polar residues" evidence="2">
    <location>
        <begin position="282"/>
        <end position="301"/>
    </location>
</feature>
<feature type="region of interest" description="Disordered" evidence="2">
    <location>
        <begin position="273"/>
        <end position="325"/>
    </location>
</feature>
<evidence type="ECO:0000313" key="4">
    <source>
        <dbReference type="Proteomes" id="UP000321331"/>
    </source>
</evidence>
<dbReference type="AlphaFoldDB" id="A0A5C6SI06"/>
<sequence length="490" mass="54897">MSPSANTTTNHNQRPPHHPLPEEEARTSLLHRYKIPTYTHRTSASASFRGITGVQKGHALRLAVYLESGHDLAVYLEVTGRLAMASIQLDAVKAVLAWQHNGTPRYLAEPDPKSSSIRFTLHLNTTSALFEIQIPISYKQHTKTSAIYIHVNPRSIISLTPSVEQDVPDPVKPVLRSTICLNFELNDAITILIPSFISEPVTAARLRSGVILDSLYELVETTSLRVYIPDDALSQDQLESLSSATIQQLNPFSGPDYDISRWFSGRGAKVTTLAKPPPPSYNKATVGQTNAPLYNETSTFDPPTPSHKRKRSQDSTGKRSREVVPNNATIWDKLLELEAVVHNRTRPNTPEDQSRHVQELQAEVAKLQTQLIQCEKTALDRETEITKLQTQLTQCEKKVVDGEAEVVKLQTQLTQCEKKVVDLDTELAGLRYTQDNADNEASVIISEIEDTLREHEEKIDFVTRGKDDDEFMDILKEEILSELITRISRG</sequence>
<evidence type="ECO:0000256" key="1">
    <source>
        <dbReference type="SAM" id="Coils"/>
    </source>
</evidence>
<evidence type="ECO:0000256" key="2">
    <source>
        <dbReference type="SAM" id="MobiDB-lite"/>
    </source>
</evidence>
<protein>
    <submittedName>
        <fullName evidence="3">Uncharacterized protein</fullName>
    </submittedName>
</protein>
<dbReference type="Gene3D" id="1.10.287.1490">
    <property type="match status" value="1"/>
</dbReference>
<feature type="compositionally biased region" description="Polar residues" evidence="2">
    <location>
        <begin position="1"/>
        <end position="13"/>
    </location>
</feature>
<comment type="caution">
    <text evidence="3">The sequence shown here is derived from an EMBL/GenBank/DDBJ whole genome shotgun (WGS) entry which is preliminary data.</text>
</comment>
<dbReference type="EMBL" id="VMNF01000013">
    <property type="protein sequence ID" value="TXB97913.1"/>
    <property type="molecule type" value="Genomic_DNA"/>
</dbReference>